<keyword evidence="3" id="KW-1185">Reference proteome</keyword>
<proteinExistence type="predicted"/>
<gene>
    <name evidence="2" type="ORF">QCA50_015345</name>
</gene>
<dbReference type="AlphaFoldDB" id="A0AAW0FWD4"/>
<feature type="region of interest" description="Disordered" evidence="1">
    <location>
        <begin position="192"/>
        <end position="214"/>
    </location>
</feature>
<evidence type="ECO:0000313" key="2">
    <source>
        <dbReference type="EMBL" id="KAK7681612.1"/>
    </source>
</evidence>
<evidence type="ECO:0000313" key="3">
    <source>
        <dbReference type="Proteomes" id="UP001385951"/>
    </source>
</evidence>
<evidence type="ECO:0000256" key="1">
    <source>
        <dbReference type="SAM" id="MobiDB-lite"/>
    </source>
</evidence>
<accession>A0AAW0FWD4</accession>
<name>A0AAW0FWD4_9APHY</name>
<comment type="caution">
    <text evidence="2">The sequence shown here is derived from an EMBL/GenBank/DDBJ whole genome shotgun (WGS) entry which is preliminary data.</text>
</comment>
<dbReference type="EMBL" id="JASBNA010000040">
    <property type="protein sequence ID" value="KAK7681612.1"/>
    <property type="molecule type" value="Genomic_DNA"/>
</dbReference>
<protein>
    <submittedName>
        <fullName evidence="2">Uncharacterized protein</fullName>
    </submittedName>
</protein>
<organism evidence="2 3">
    <name type="scientific">Cerrena zonata</name>
    <dbReference type="NCBI Taxonomy" id="2478898"/>
    <lineage>
        <taxon>Eukaryota</taxon>
        <taxon>Fungi</taxon>
        <taxon>Dikarya</taxon>
        <taxon>Basidiomycota</taxon>
        <taxon>Agaricomycotina</taxon>
        <taxon>Agaricomycetes</taxon>
        <taxon>Polyporales</taxon>
        <taxon>Cerrenaceae</taxon>
        <taxon>Cerrena</taxon>
    </lineage>
</organism>
<sequence length="274" mass="30216">MPDYRMWIDEFADLAVESGFPDSDGLVWPPPNPLPTVRVEAPQPAKKPATKPDEIERILNGLVNLHVADRPVLGTRNINEAPQAAIPAEKPPHKAKPPVYEDSEEVIVISSGDENSARPEARLPKAEQLTKLIVRIPDVTDNVALARVVRDFSTILQSSRSRTLTKEGFKVLDAVYKQLADPSVYIVPLRTSRSRQTQNQNESREGSGAQDARRAKMNKLFTLRREVGAAKDNKTLAKMVAEFGAVIDQSNGRTMTKDAFGFLEGLSSKLRALG</sequence>
<dbReference type="Proteomes" id="UP001385951">
    <property type="component" value="Unassembled WGS sequence"/>
</dbReference>
<reference evidence="2 3" key="1">
    <citation type="submission" date="2022-09" db="EMBL/GenBank/DDBJ databases">
        <authorList>
            <person name="Palmer J.M."/>
        </authorList>
    </citation>
    <scope>NUCLEOTIDE SEQUENCE [LARGE SCALE GENOMIC DNA]</scope>
    <source>
        <strain evidence="2 3">DSM 7382</strain>
    </source>
</reference>
<feature type="region of interest" description="Disordered" evidence="1">
    <location>
        <begin position="23"/>
        <end position="51"/>
    </location>
</feature>